<gene>
    <name evidence="1" type="ORF">CNY62_00980</name>
</gene>
<accession>A0A291BUX4</accession>
<reference evidence="1 2" key="1">
    <citation type="submission" date="2017-09" db="EMBL/GenBank/DDBJ databases">
        <title>Complete Genome Sequences of Two Strains of the Meat Spoilage Bacterium Brochothrix thermosphacta Isolated from Ground Chicken.</title>
        <authorList>
            <person name="Paoli G.C."/>
            <person name="Wijey C."/>
            <person name="Chen C.-Y."/>
            <person name="Nguyen L."/>
            <person name="Yan X."/>
            <person name="Irwin P.L."/>
        </authorList>
    </citation>
    <scope>NUCLEOTIDE SEQUENCE [LARGE SCALE GENOMIC DNA]</scope>
    <source>
        <strain evidence="1 2">BI</strain>
    </source>
</reference>
<name>A0A291BUX4_BROTH</name>
<dbReference type="RefSeq" id="WP_096699225.1">
    <property type="nucleotide sequence ID" value="NZ_CP023483.1"/>
</dbReference>
<evidence type="ECO:0008006" key="3">
    <source>
        <dbReference type="Google" id="ProtNLM"/>
    </source>
</evidence>
<organism evidence="1 2">
    <name type="scientific">Brochothrix thermosphacta</name>
    <name type="common">Microbacterium thermosphactum</name>
    <dbReference type="NCBI Taxonomy" id="2756"/>
    <lineage>
        <taxon>Bacteria</taxon>
        <taxon>Bacillati</taxon>
        <taxon>Bacillota</taxon>
        <taxon>Bacilli</taxon>
        <taxon>Bacillales</taxon>
        <taxon>Listeriaceae</taxon>
        <taxon>Brochothrix</taxon>
    </lineage>
</organism>
<dbReference type="AlphaFoldDB" id="A0A291BUX4"/>
<evidence type="ECO:0000313" key="1">
    <source>
        <dbReference type="EMBL" id="ATF25065.1"/>
    </source>
</evidence>
<dbReference type="KEGG" id="bths:CNY62_00980"/>
<evidence type="ECO:0000313" key="2">
    <source>
        <dbReference type="Proteomes" id="UP000243591"/>
    </source>
</evidence>
<dbReference type="EMBL" id="CP023483">
    <property type="protein sequence ID" value="ATF25065.1"/>
    <property type="molecule type" value="Genomic_DNA"/>
</dbReference>
<proteinExistence type="predicted"/>
<dbReference type="Proteomes" id="UP000243591">
    <property type="component" value="Chromosome"/>
</dbReference>
<keyword evidence="2" id="KW-1185">Reference proteome</keyword>
<protein>
    <recommendedName>
        <fullName evidence="3">Ribbon-helix-helix protein CopG domain-containing protein</fullName>
    </recommendedName>
</protein>
<sequence length="59" mass="6757">MISIAIKEGMKRAVSNISTSEYESLETLAKLELRSVSSYIRQLIVNDIEKNKDKLKNEK</sequence>